<reference evidence="3 4" key="1">
    <citation type="journal article" date="2021" name="Mar. Drugs">
        <title>Genome Reduction and Secondary Metabolism of the Marine Sponge-Associated Cyanobacterium Leptothoe.</title>
        <authorList>
            <person name="Konstantinou D."/>
            <person name="Popin R.V."/>
            <person name="Fewer D.P."/>
            <person name="Sivonen K."/>
            <person name="Gkelis S."/>
        </authorList>
    </citation>
    <scope>NUCLEOTIDE SEQUENCE [LARGE SCALE GENOMIC DNA]</scope>
    <source>
        <strain evidence="3 4">TAU-MAC 1615</strain>
    </source>
</reference>
<dbReference type="EMBL" id="JADOER010000010">
    <property type="protein sequence ID" value="MBT9312829.1"/>
    <property type="molecule type" value="Genomic_DNA"/>
</dbReference>
<keyword evidence="2" id="KW-0812">Transmembrane</keyword>
<dbReference type="Pfam" id="PF00805">
    <property type="entry name" value="Pentapeptide"/>
    <property type="match status" value="1"/>
</dbReference>
<protein>
    <submittedName>
        <fullName evidence="3">Pentapeptide repeat-containing protein</fullName>
    </submittedName>
</protein>
<dbReference type="RefSeq" id="WP_215618733.1">
    <property type="nucleotide sequence ID" value="NZ_JADOER010000010.1"/>
</dbReference>
<evidence type="ECO:0000256" key="2">
    <source>
        <dbReference type="SAM" id="Phobius"/>
    </source>
</evidence>
<proteinExistence type="predicted"/>
<keyword evidence="4" id="KW-1185">Reference proteome</keyword>
<sequence>MSAQEPFAQKPPTAEPSSADAMPPVPSPQSSERFTLDYNPDPDFASLAEPHSEEMALTPPRGPIKLPVPLFIAIASTLITLIGLGLNSFWLICFGSLAALAISIRLAMPTMRAIANDLSPEQRSLIIAIPGLVLGIFGLMQVSGINASFMRWGATREWEWEAIGALGDFLGALGQIFIAVLALYVAWRQFIISRDLTTQQNLITQQQTIDAYFQGISELVLDDEGLLEDWPQERIIAEARTAAILGSIDGEGKAKVLRFLSRSKLLTPLARDQRLGRPILDGSGGYAEDRLNGTRVIDLGVMLAAGDLSGNDLRWVDLSGINLIRSDLSQCSLVRSDLARTVLCDASLAGADLMGTRFFYGTAETATPRTRTDTPDYDTGEFTGAVVEGMDLSGAQRLSESQRCYLCQWGGSKTRATVPGGCRDIPNRLGR</sequence>
<dbReference type="Proteomes" id="UP001196661">
    <property type="component" value="Unassembled WGS sequence"/>
</dbReference>
<evidence type="ECO:0000256" key="1">
    <source>
        <dbReference type="SAM" id="MobiDB-lite"/>
    </source>
</evidence>
<dbReference type="SUPFAM" id="SSF141571">
    <property type="entry name" value="Pentapeptide repeat-like"/>
    <property type="match status" value="1"/>
</dbReference>
<evidence type="ECO:0000313" key="4">
    <source>
        <dbReference type="Proteomes" id="UP001196661"/>
    </source>
</evidence>
<dbReference type="Gene3D" id="2.160.20.80">
    <property type="entry name" value="E3 ubiquitin-protein ligase SopA"/>
    <property type="match status" value="1"/>
</dbReference>
<organism evidence="3 4">
    <name type="scientific">Leptothoe kymatousa TAU-MAC 1615</name>
    <dbReference type="NCBI Taxonomy" id="2364775"/>
    <lineage>
        <taxon>Bacteria</taxon>
        <taxon>Bacillati</taxon>
        <taxon>Cyanobacteriota</taxon>
        <taxon>Cyanophyceae</taxon>
        <taxon>Nodosilineales</taxon>
        <taxon>Cymatolegaceae</taxon>
        <taxon>Leptothoe</taxon>
        <taxon>Leptothoe kymatousa</taxon>
    </lineage>
</organism>
<name>A0ABS5Y4R7_9CYAN</name>
<feature type="transmembrane region" description="Helical" evidence="2">
    <location>
        <begin position="64"/>
        <end position="83"/>
    </location>
</feature>
<feature type="transmembrane region" description="Helical" evidence="2">
    <location>
        <begin position="127"/>
        <end position="149"/>
    </location>
</feature>
<keyword evidence="2" id="KW-1133">Transmembrane helix</keyword>
<comment type="caution">
    <text evidence="3">The sequence shown here is derived from an EMBL/GenBank/DDBJ whole genome shotgun (WGS) entry which is preliminary data.</text>
</comment>
<accession>A0ABS5Y4R7</accession>
<dbReference type="InterPro" id="IPR001646">
    <property type="entry name" value="5peptide_repeat"/>
</dbReference>
<feature type="region of interest" description="Disordered" evidence="1">
    <location>
        <begin position="1"/>
        <end position="38"/>
    </location>
</feature>
<evidence type="ECO:0000313" key="3">
    <source>
        <dbReference type="EMBL" id="MBT9312829.1"/>
    </source>
</evidence>
<keyword evidence="2" id="KW-0472">Membrane</keyword>
<feature type="transmembrane region" description="Helical" evidence="2">
    <location>
        <begin position="169"/>
        <end position="187"/>
    </location>
</feature>
<gene>
    <name evidence="3" type="ORF">IXB28_11470</name>
</gene>